<organism evidence="1 2">
    <name type="scientific">Fusarium torulosum</name>
    <dbReference type="NCBI Taxonomy" id="33205"/>
    <lineage>
        <taxon>Eukaryota</taxon>
        <taxon>Fungi</taxon>
        <taxon>Dikarya</taxon>
        <taxon>Ascomycota</taxon>
        <taxon>Pezizomycotina</taxon>
        <taxon>Sordariomycetes</taxon>
        <taxon>Hypocreomycetidae</taxon>
        <taxon>Hypocreales</taxon>
        <taxon>Nectriaceae</taxon>
        <taxon>Fusarium</taxon>
    </lineage>
</organism>
<proteinExistence type="predicted"/>
<evidence type="ECO:0000313" key="2">
    <source>
        <dbReference type="Proteomes" id="UP001187734"/>
    </source>
</evidence>
<name>A0AAE8M0W3_9HYPO</name>
<evidence type="ECO:0008006" key="3">
    <source>
        <dbReference type="Google" id="ProtNLM"/>
    </source>
</evidence>
<keyword evidence="2" id="KW-1185">Reference proteome</keyword>
<gene>
    <name evidence="1" type="ORF">FTOL_01974</name>
</gene>
<comment type="caution">
    <text evidence="1">The sequence shown here is derived from an EMBL/GenBank/DDBJ whole genome shotgun (WGS) entry which is preliminary data.</text>
</comment>
<sequence>MVTREFRVVQIDPLPKNQQHQASGVQPAHKRVAGKRNAANMAPFPFGRLPYEMKLEVIEEMTPAYSLPEGRWPTGIGAPRERAIVPKLLLSCKSIRAIVKDMRRVVAVAPDFRVIFTFNLKRDTLQVEDMRLPRFEVNGKAESLPIRRLVTRALKPVPPAGVHVTRFQLRTIATEPWLNMPFETSLPMLAKLPLVEELTVIYHMLPCEWHIDSFQVFGPDIVGKRTDQDNWGLNRAYNSPQEYQAVDYFLENDIAPDTGVRWKLPETRPNQYIDFISHLEDLTLNFPGQNCIPYIGFNGYSKGTRSLGGKWAGFLYDPATETVKFRPLNWTEIAKGNREGVKDSSYGWVDVKARQENDPEWVGRLETTWKMVRATLVHDTLDQEYTLRMDSSC</sequence>
<dbReference type="Proteomes" id="UP001187734">
    <property type="component" value="Unassembled WGS sequence"/>
</dbReference>
<protein>
    <recommendedName>
        <fullName evidence="3">F-box domain-containing protein</fullName>
    </recommendedName>
</protein>
<dbReference type="AlphaFoldDB" id="A0AAE8M0W3"/>
<reference evidence="1" key="1">
    <citation type="submission" date="2018-03" db="EMBL/GenBank/DDBJ databases">
        <authorList>
            <person name="Guldener U."/>
        </authorList>
    </citation>
    <scope>NUCLEOTIDE SEQUENCE</scope>
</reference>
<evidence type="ECO:0000313" key="1">
    <source>
        <dbReference type="EMBL" id="SPJ72246.1"/>
    </source>
</evidence>
<accession>A0AAE8M0W3</accession>
<dbReference type="EMBL" id="ONZP01000056">
    <property type="protein sequence ID" value="SPJ72246.1"/>
    <property type="molecule type" value="Genomic_DNA"/>
</dbReference>